<keyword evidence="2" id="KW-1185">Reference proteome</keyword>
<protein>
    <submittedName>
        <fullName evidence="1">Uncharacterized protein</fullName>
    </submittedName>
</protein>
<dbReference type="AlphaFoldDB" id="A0AA86SA89"/>
<dbReference type="Proteomes" id="UP001189624">
    <property type="component" value="Chromosome 3"/>
</dbReference>
<evidence type="ECO:0000313" key="1">
    <source>
        <dbReference type="EMBL" id="CAJ1940840.1"/>
    </source>
</evidence>
<proteinExistence type="predicted"/>
<organism evidence="1 2">
    <name type="scientific">Sphenostylis stenocarpa</name>
    <dbReference type="NCBI Taxonomy" id="92480"/>
    <lineage>
        <taxon>Eukaryota</taxon>
        <taxon>Viridiplantae</taxon>
        <taxon>Streptophyta</taxon>
        <taxon>Embryophyta</taxon>
        <taxon>Tracheophyta</taxon>
        <taxon>Spermatophyta</taxon>
        <taxon>Magnoliopsida</taxon>
        <taxon>eudicotyledons</taxon>
        <taxon>Gunneridae</taxon>
        <taxon>Pentapetalae</taxon>
        <taxon>rosids</taxon>
        <taxon>fabids</taxon>
        <taxon>Fabales</taxon>
        <taxon>Fabaceae</taxon>
        <taxon>Papilionoideae</taxon>
        <taxon>50 kb inversion clade</taxon>
        <taxon>NPAAA clade</taxon>
        <taxon>indigoferoid/millettioid clade</taxon>
        <taxon>Phaseoleae</taxon>
        <taxon>Sphenostylis</taxon>
    </lineage>
</organism>
<accession>A0AA86SA89</accession>
<evidence type="ECO:0000313" key="2">
    <source>
        <dbReference type="Proteomes" id="UP001189624"/>
    </source>
</evidence>
<dbReference type="Gramene" id="rna-AYBTSS11_LOCUS9937">
    <property type="protein sequence ID" value="CAJ1940840.1"/>
    <property type="gene ID" value="gene-AYBTSS11_LOCUS9937"/>
</dbReference>
<dbReference type="EMBL" id="OY731400">
    <property type="protein sequence ID" value="CAJ1940840.1"/>
    <property type="molecule type" value="Genomic_DNA"/>
</dbReference>
<gene>
    <name evidence="1" type="ORF">AYBTSS11_LOCUS9937</name>
</gene>
<reference evidence="1" key="1">
    <citation type="submission" date="2023-10" db="EMBL/GenBank/DDBJ databases">
        <authorList>
            <person name="Domelevo Entfellner J.-B."/>
        </authorList>
    </citation>
    <scope>NUCLEOTIDE SEQUENCE</scope>
</reference>
<name>A0AA86SA89_9FABA</name>
<sequence>MVEELHSGLIGLNTHLPQTLSVEQLGRAAQLRRKMMNMVVDGSHDAARCCSLPSVAAEALVSLNLMGRARLPVMDEKTCNIS</sequence>